<dbReference type="EnsemblPlants" id="PNT72266">
    <property type="protein sequence ID" value="PNT72266"/>
    <property type="gene ID" value="BRADI_2g41971v3"/>
</dbReference>
<evidence type="ECO:0000313" key="2">
    <source>
        <dbReference type="EnsemblPlants" id="PNT72266"/>
    </source>
</evidence>
<dbReference type="EMBL" id="CM000881">
    <property type="protein sequence ID" value="PNT72266.1"/>
    <property type="molecule type" value="Genomic_DNA"/>
</dbReference>
<accession>A0A2K2DDB3</accession>
<name>A0A2K2DDB3_BRADI</name>
<dbReference type="InParanoid" id="A0A2K2DDB3"/>
<protein>
    <submittedName>
        <fullName evidence="1 2">Uncharacterized protein</fullName>
    </submittedName>
</protein>
<reference evidence="1" key="2">
    <citation type="submission" date="2017-06" db="EMBL/GenBank/DDBJ databases">
        <title>WGS assembly of Brachypodium distachyon.</title>
        <authorList>
            <consortium name="The International Brachypodium Initiative"/>
            <person name="Lucas S."/>
            <person name="Harmon-Smith M."/>
            <person name="Lail K."/>
            <person name="Tice H."/>
            <person name="Grimwood J."/>
            <person name="Bruce D."/>
            <person name="Barry K."/>
            <person name="Shu S."/>
            <person name="Lindquist E."/>
            <person name="Wang M."/>
            <person name="Pitluck S."/>
            <person name="Vogel J.P."/>
            <person name="Garvin D.F."/>
            <person name="Mockler T.C."/>
            <person name="Schmutz J."/>
            <person name="Rokhsar D."/>
            <person name="Bevan M.W."/>
        </authorList>
    </citation>
    <scope>NUCLEOTIDE SEQUENCE</scope>
    <source>
        <strain evidence="1">Bd21</strain>
    </source>
</reference>
<dbReference type="AlphaFoldDB" id="A0A2K2DDB3"/>
<sequence>MEVVHDTKCNNTTPRCTVSWITPGRLLIRTYIRTRCSYVAVVLRELSIEPNDLIWGAWTDAVLGHCLGVASCAYNIWSSCG</sequence>
<evidence type="ECO:0000313" key="1">
    <source>
        <dbReference type="EMBL" id="PNT72266.1"/>
    </source>
</evidence>
<organism evidence="1">
    <name type="scientific">Brachypodium distachyon</name>
    <name type="common">Purple false brome</name>
    <name type="synonym">Trachynia distachya</name>
    <dbReference type="NCBI Taxonomy" id="15368"/>
    <lineage>
        <taxon>Eukaryota</taxon>
        <taxon>Viridiplantae</taxon>
        <taxon>Streptophyta</taxon>
        <taxon>Embryophyta</taxon>
        <taxon>Tracheophyta</taxon>
        <taxon>Spermatophyta</taxon>
        <taxon>Magnoliopsida</taxon>
        <taxon>Liliopsida</taxon>
        <taxon>Poales</taxon>
        <taxon>Poaceae</taxon>
        <taxon>BOP clade</taxon>
        <taxon>Pooideae</taxon>
        <taxon>Stipodae</taxon>
        <taxon>Brachypodieae</taxon>
        <taxon>Brachypodium</taxon>
    </lineage>
</organism>
<reference evidence="2" key="3">
    <citation type="submission" date="2018-08" db="UniProtKB">
        <authorList>
            <consortium name="EnsemblPlants"/>
        </authorList>
    </citation>
    <scope>IDENTIFICATION</scope>
    <source>
        <strain evidence="2">cv. Bd21</strain>
    </source>
</reference>
<proteinExistence type="predicted"/>
<evidence type="ECO:0000313" key="3">
    <source>
        <dbReference type="Proteomes" id="UP000008810"/>
    </source>
</evidence>
<reference evidence="1 2" key="1">
    <citation type="journal article" date="2010" name="Nature">
        <title>Genome sequencing and analysis of the model grass Brachypodium distachyon.</title>
        <authorList>
            <consortium name="International Brachypodium Initiative"/>
        </authorList>
    </citation>
    <scope>NUCLEOTIDE SEQUENCE [LARGE SCALE GENOMIC DNA]</scope>
    <source>
        <strain evidence="1 2">Bd21</strain>
    </source>
</reference>
<keyword evidence="3" id="KW-1185">Reference proteome</keyword>
<dbReference type="Proteomes" id="UP000008810">
    <property type="component" value="Chromosome 2"/>
</dbReference>
<dbReference type="Gramene" id="PNT72266">
    <property type="protein sequence ID" value="PNT72266"/>
    <property type="gene ID" value="BRADI_2g41971v3"/>
</dbReference>
<gene>
    <name evidence="1" type="ORF">BRADI_2g41971v3</name>
</gene>